<evidence type="ECO:0000313" key="4">
    <source>
        <dbReference type="WBParaSite" id="HPBE_0001537701-mRNA-1"/>
    </source>
</evidence>
<protein>
    <submittedName>
        <fullName evidence="4">Transmembrane protein 186</fullName>
    </submittedName>
</protein>
<dbReference type="AlphaFoldDB" id="A0A183G278"/>
<keyword evidence="1" id="KW-0812">Transmembrane</keyword>
<reference evidence="4" key="2">
    <citation type="submission" date="2019-09" db="UniProtKB">
        <authorList>
            <consortium name="WormBaseParasite"/>
        </authorList>
    </citation>
    <scope>IDENTIFICATION</scope>
</reference>
<dbReference type="Proteomes" id="UP000050761">
    <property type="component" value="Unassembled WGS sequence"/>
</dbReference>
<evidence type="ECO:0000256" key="1">
    <source>
        <dbReference type="SAM" id="Phobius"/>
    </source>
</evidence>
<evidence type="ECO:0000313" key="2">
    <source>
        <dbReference type="EMBL" id="VDP02591.1"/>
    </source>
</evidence>
<dbReference type="OrthoDB" id="1055097at2759"/>
<dbReference type="InterPro" id="IPR032675">
    <property type="entry name" value="LRR_dom_sf"/>
</dbReference>
<gene>
    <name evidence="2" type="ORF">HPBE_LOCUS15376</name>
</gene>
<keyword evidence="1" id="KW-0472">Membrane</keyword>
<accession>A0A183G278</accession>
<accession>A0A3P7ZSG3</accession>
<reference evidence="2 3" key="1">
    <citation type="submission" date="2018-11" db="EMBL/GenBank/DDBJ databases">
        <authorList>
            <consortium name="Pathogen Informatics"/>
        </authorList>
    </citation>
    <scope>NUCLEOTIDE SEQUENCE [LARGE SCALE GENOMIC DNA]</scope>
</reference>
<name>A0A183G278_HELPZ</name>
<keyword evidence="1" id="KW-1133">Transmembrane helix</keyword>
<evidence type="ECO:0000313" key="3">
    <source>
        <dbReference type="Proteomes" id="UP000050761"/>
    </source>
</evidence>
<dbReference type="Gene3D" id="3.80.10.10">
    <property type="entry name" value="Ribonuclease Inhibitor"/>
    <property type="match status" value="1"/>
</dbReference>
<organism evidence="3 4">
    <name type="scientific">Heligmosomoides polygyrus</name>
    <name type="common">Parasitic roundworm</name>
    <dbReference type="NCBI Taxonomy" id="6339"/>
    <lineage>
        <taxon>Eukaryota</taxon>
        <taxon>Metazoa</taxon>
        <taxon>Ecdysozoa</taxon>
        <taxon>Nematoda</taxon>
        <taxon>Chromadorea</taxon>
        <taxon>Rhabditida</taxon>
        <taxon>Rhabditina</taxon>
        <taxon>Rhabditomorpha</taxon>
        <taxon>Strongyloidea</taxon>
        <taxon>Heligmosomidae</taxon>
        <taxon>Heligmosomoides</taxon>
    </lineage>
</organism>
<proteinExistence type="predicted"/>
<dbReference type="EMBL" id="UZAH01028825">
    <property type="protein sequence ID" value="VDP02591.1"/>
    <property type="molecule type" value="Genomic_DNA"/>
</dbReference>
<dbReference type="WBParaSite" id="HPBE_0001537701-mRNA-1">
    <property type="protein sequence ID" value="HPBE_0001537701-mRNA-1"/>
    <property type="gene ID" value="HPBE_0001537701"/>
</dbReference>
<feature type="transmembrane region" description="Helical" evidence="1">
    <location>
        <begin position="47"/>
        <end position="73"/>
    </location>
</feature>
<sequence length="173" mass="20046">MSSQKHFQEYHENKDRFRGDLAEAQVDREPVLVSELFRFASSRDRHYVVAGFLLSVRIGAILPLNCVFAGYYANFYLLDSDSSPAICNMYIYIPHFEGNPLLCDEEFDWFLRFLVTNRVRTFLPYLYEITCAGPEKYVGVRLKDLMKANDKNKKANDTLTEGMKTLGFNEQGQ</sequence>
<keyword evidence="3" id="KW-1185">Reference proteome</keyword>